<protein>
    <submittedName>
        <fullName evidence="1">Uncharacterized protein</fullName>
    </submittedName>
</protein>
<dbReference type="EMBL" id="BGZK01001941">
    <property type="protein sequence ID" value="GBP88539.1"/>
    <property type="molecule type" value="Genomic_DNA"/>
</dbReference>
<reference evidence="1 2" key="1">
    <citation type="journal article" date="2019" name="Commun. Biol.">
        <title>The bagworm genome reveals a unique fibroin gene that provides high tensile strength.</title>
        <authorList>
            <person name="Kono N."/>
            <person name="Nakamura H."/>
            <person name="Ohtoshi R."/>
            <person name="Tomita M."/>
            <person name="Numata K."/>
            <person name="Arakawa K."/>
        </authorList>
    </citation>
    <scope>NUCLEOTIDE SEQUENCE [LARGE SCALE GENOMIC DNA]</scope>
</reference>
<proteinExistence type="predicted"/>
<keyword evidence="2" id="KW-1185">Reference proteome</keyword>
<evidence type="ECO:0000313" key="2">
    <source>
        <dbReference type="Proteomes" id="UP000299102"/>
    </source>
</evidence>
<sequence length="121" mass="14104">MSPETVTGRFPFLLPGRRRRAAAGWSRGALVDHLSNGRTYSQSVMRIVDVFKAFNCRCKSVRWIIKDVPWPTDKMGGRRRLVINRRTKERVGMRSRDVEETLRCVLHILGDSREFKIPVEY</sequence>
<dbReference type="Proteomes" id="UP000299102">
    <property type="component" value="Unassembled WGS sequence"/>
</dbReference>
<accession>A0A4C1ZNS3</accession>
<evidence type="ECO:0000313" key="1">
    <source>
        <dbReference type="EMBL" id="GBP88539.1"/>
    </source>
</evidence>
<name>A0A4C1ZNS3_EUMVA</name>
<comment type="caution">
    <text evidence="1">The sequence shown here is derived from an EMBL/GenBank/DDBJ whole genome shotgun (WGS) entry which is preliminary data.</text>
</comment>
<gene>
    <name evidence="1" type="ORF">EVAR_21747_1</name>
</gene>
<organism evidence="1 2">
    <name type="scientific">Eumeta variegata</name>
    <name type="common">Bagworm moth</name>
    <name type="synonym">Eumeta japonica</name>
    <dbReference type="NCBI Taxonomy" id="151549"/>
    <lineage>
        <taxon>Eukaryota</taxon>
        <taxon>Metazoa</taxon>
        <taxon>Ecdysozoa</taxon>
        <taxon>Arthropoda</taxon>
        <taxon>Hexapoda</taxon>
        <taxon>Insecta</taxon>
        <taxon>Pterygota</taxon>
        <taxon>Neoptera</taxon>
        <taxon>Endopterygota</taxon>
        <taxon>Lepidoptera</taxon>
        <taxon>Glossata</taxon>
        <taxon>Ditrysia</taxon>
        <taxon>Tineoidea</taxon>
        <taxon>Psychidae</taxon>
        <taxon>Oiketicinae</taxon>
        <taxon>Eumeta</taxon>
    </lineage>
</organism>
<dbReference type="AlphaFoldDB" id="A0A4C1ZNS3"/>